<evidence type="ECO:0000313" key="4">
    <source>
        <dbReference type="EMBL" id="OUO56822.1"/>
    </source>
</evidence>
<dbReference type="AlphaFoldDB" id="A0A1Y4DDV3"/>
<dbReference type="InterPro" id="IPR004564">
    <property type="entry name" value="OM_lipoprot_carrier_LolA-like"/>
</dbReference>
<organism evidence="4 5">
    <name type="scientific">Candidatus Avelusimicrobium gallicola</name>
    <dbReference type="NCBI Taxonomy" id="2562704"/>
    <lineage>
        <taxon>Bacteria</taxon>
        <taxon>Pseudomonadati</taxon>
        <taxon>Elusimicrobiota</taxon>
        <taxon>Elusimicrobia</taxon>
        <taxon>Elusimicrobiales</taxon>
        <taxon>Elusimicrobiaceae</taxon>
        <taxon>Candidatus Avelusimicrobium</taxon>
    </lineage>
</organism>
<protein>
    <recommendedName>
        <fullName evidence="6">Outer-membrane lipoprotein carrier protein</fullName>
    </recommendedName>
</protein>
<feature type="compositionally biased region" description="Pro residues" evidence="2">
    <location>
        <begin position="45"/>
        <end position="63"/>
    </location>
</feature>
<evidence type="ECO:0000256" key="3">
    <source>
        <dbReference type="SAM" id="SignalP"/>
    </source>
</evidence>
<dbReference type="Gene3D" id="2.50.20.10">
    <property type="entry name" value="Lipoprotein localisation LolA/LolB/LppX"/>
    <property type="match status" value="1"/>
</dbReference>
<keyword evidence="1 3" id="KW-0732">Signal</keyword>
<dbReference type="Pfam" id="PF03548">
    <property type="entry name" value="LolA"/>
    <property type="match status" value="1"/>
</dbReference>
<evidence type="ECO:0000313" key="5">
    <source>
        <dbReference type="Proteomes" id="UP000196368"/>
    </source>
</evidence>
<reference evidence="5" key="1">
    <citation type="submission" date="2017-04" db="EMBL/GenBank/DDBJ databases">
        <title>Function of individual gut microbiota members based on whole genome sequencing of pure cultures obtained from chicken caecum.</title>
        <authorList>
            <person name="Medvecky M."/>
            <person name="Cejkova D."/>
            <person name="Polansky O."/>
            <person name="Karasova D."/>
            <person name="Kubasova T."/>
            <person name="Cizek A."/>
            <person name="Rychlik I."/>
        </authorList>
    </citation>
    <scope>NUCLEOTIDE SEQUENCE [LARGE SCALE GENOMIC DNA]</scope>
    <source>
        <strain evidence="5">An273</strain>
    </source>
</reference>
<dbReference type="EMBL" id="NFJD01000002">
    <property type="protein sequence ID" value="OUO56822.1"/>
    <property type="molecule type" value="Genomic_DNA"/>
</dbReference>
<feature type="signal peptide" evidence="3">
    <location>
        <begin position="1"/>
        <end position="20"/>
    </location>
</feature>
<dbReference type="OrthoDB" id="9868912at2"/>
<accession>A0A1Y4DDV3</accession>
<dbReference type="InterPro" id="IPR029046">
    <property type="entry name" value="LolA/LolB/LppX"/>
</dbReference>
<name>A0A1Y4DDV3_9BACT</name>
<dbReference type="SUPFAM" id="SSF89392">
    <property type="entry name" value="Prokaryotic lipoproteins and lipoprotein localization factors"/>
    <property type="match status" value="1"/>
</dbReference>
<sequence length="250" mass="27740">MKLSINNPLWAVVCAAFVLAACSDQPEPKETAPAQPQAQEVQPVQPAPKPAPAPAAKPKPAPLPDLTAQQLADKLKQWDEKLALLQTDFIQNTSYDGVEVSRSQGKLFYDRAQNRLRLDTLSPDGFLEQTAVTDKKDIVILDENNQHVTTLSWADWQQGQPNQALFDFGNYTALLEKHSAAVQKQDGQTAVLVLTPKEGEEYTLYLTLSKRDFFPQVITIQSELMVTRADLKNTQKNKPLPADVFGGFNK</sequence>
<gene>
    <name evidence="4" type="ORF">B5F75_02970</name>
</gene>
<dbReference type="Proteomes" id="UP000196368">
    <property type="component" value="Unassembled WGS sequence"/>
</dbReference>
<evidence type="ECO:0008006" key="6">
    <source>
        <dbReference type="Google" id="ProtNLM"/>
    </source>
</evidence>
<proteinExistence type="predicted"/>
<dbReference type="PROSITE" id="PS51257">
    <property type="entry name" value="PROKAR_LIPOPROTEIN"/>
    <property type="match status" value="1"/>
</dbReference>
<evidence type="ECO:0000256" key="1">
    <source>
        <dbReference type="ARBA" id="ARBA00022729"/>
    </source>
</evidence>
<feature type="region of interest" description="Disordered" evidence="2">
    <location>
        <begin position="26"/>
        <end position="64"/>
    </location>
</feature>
<evidence type="ECO:0000256" key="2">
    <source>
        <dbReference type="SAM" id="MobiDB-lite"/>
    </source>
</evidence>
<feature type="chain" id="PRO_5012599058" description="Outer-membrane lipoprotein carrier protein" evidence="3">
    <location>
        <begin position="21"/>
        <end position="250"/>
    </location>
</feature>
<comment type="caution">
    <text evidence="4">The sequence shown here is derived from an EMBL/GenBank/DDBJ whole genome shotgun (WGS) entry which is preliminary data.</text>
</comment>
<feature type="compositionally biased region" description="Low complexity" evidence="2">
    <location>
        <begin position="31"/>
        <end position="44"/>
    </location>
</feature>
<dbReference type="RefSeq" id="WP_087287736.1">
    <property type="nucleotide sequence ID" value="NZ_NFJD01000002.1"/>
</dbReference>
<dbReference type="CDD" id="cd16325">
    <property type="entry name" value="LolA"/>
    <property type="match status" value="1"/>
</dbReference>
<keyword evidence="5" id="KW-1185">Reference proteome</keyword>